<dbReference type="SUPFAM" id="SSF63829">
    <property type="entry name" value="Calcium-dependent phosphotriesterase"/>
    <property type="match status" value="1"/>
</dbReference>
<feature type="domain" description="Histidine kinase" evidence="7">
    <location>
        <begin position="830"/>
        <end position="1046"/>
    </location>
</feature>
<dbReference type="InterPro" id="IPR015943">
    <property type="entry name" value="WD40/YVTN_repeat-like_dom_sf"/>
</dbReference>
<keyword evidence="5" id="KW-0812">Transmembrane</keyword>
<dbReference type="PANTHER" id="PTHR43547:SF2">
    <property type="entry name" value="HYBRID SIGNAL TRANSDUCTION HISTIDINE KINASE C"/>
    <property type="match status" value="1"/>
</dbReference>
<organism evidence="8 9">
    <name type="scientific">Ohtaekwangia koreensis</name>
    <dbReference type="NCBI Taxonomy" id="688867"/>
    <lineage>
        <taxon>Bacteria</taxon>
        <taxon>Pseudomonadati</taxon>
        <taxon>Bacteroidota</taxon>
        <taxon>Cytophagia</taxon>
        <taxon>Cytophagales</taxon>
        <taxon>Fulvivirgaceae</taxon>
        <taxon>Ohtaekwangia</taxon>
    </lineage>
</organism>
<keyword evidence="9" id="KW-1185">Reference proteome</keyword>
<keyword evidence="5" id="KW-0472">Membrane</keyword>
<feature type="transmembrane region" description="Helical" evidence="5">
    <location>
        <begin position="739"/>
        <end position="759"/>
    </location>
</feature>
<sequence>MHIRLSILFTFFIAFTCSKGLAQQLFVQQYPVDSYKGSSQNWSMWQDPQGILYIANTDGLLMYDGEEWKLVTLPNNAFVLSVAGDAQGKIYIGLLGDFGYMQRDANGQFQYHSLLSLLSEKEQADLGEVRDVKVKGATVFFNDYKHSYVYEKSKIKVFNEANSGFIVLPEFLCVMNAKGIFSYKNGEFQKIEFNFPSHDIRWMSSYDDDEYVLVDSKLKFWRINKKFSTTSKARPFSETIDRYLEHAKLIKVTMLSERRIAILTDTEIVIVGSHGEILFKVTNEMLHGNLWIRLLFEDAQHNLWFSTDESIGMIAMSAPLSYFDKMNGVSGIVVALGECGRHQYVGTDRGLFYRDDKDTFLRVPLIYDGVGNLYNYNEKLYAVAESGIYEVTGKESKRILEQPAAQTLCIVNERKDHFIMGTYSSGIWLLKKNLTGWSEHKIVGFEEEVRFMERDGDRNLWIAHYGKGIWKLTLNEAMDSVVGKKFYSIDHGLPSNLNNRIYKLSDQSIVATTENGIYSYQPVHDAFEPDQRFAKVMDGKLVHELTTNINGDLYFRGRDHKHNEEDIVGKLSKKQDGTYSLLTAPFRKVTWSDTEPTMLATEYGVWISDHNKIFVYDSSAKTEYGKSLQPYLKKVLAQDSLIYSYGQKTTDINLAYRNNSIHFYFNLPYFENEERVKFRYKLDGFNTEWSDWTNLHEARFTNLPEGDYVFILQAKTVYATESRFVTFSFHIDPPIYRTIWAYMLYVIAFGFTVYLLTLLNTRRVNHQKKLLEKEVNEKTRELLAMNEEIRAQNEEILDINEDIHRKNIEIECQAQILLQSNVTKDKLFSIISHDLRGPVNQLREIFTMIDSGYISTDEFQRVLMPDLKERIGYVASLTDNLLQWARDQMEGIQVKPSAFELGEIVEENINLFSLQAKKKDIRLAVIGNVKYTVYADIEMLRLVLRNLLSNAIKFTLANGEVTVSAETDPAFVYVSVTDKGTGLTEEDISKIFDKVYFTKYGTAGEKGSGLGLMLCREFIEKNGGKLTIESTVGSGSIFSFSIPLRNP</sequence>
<evidence type="ECO:0000313" key="9">
    <source>
        <dbReference type="Proteomes" id="UP000190961"/>
    </source>
</evidence>
<keyword evidence="6" id="KW-0732">Signal</keyword>
<proteinExistence type="predicted"/>
<keyword evidence="5" id="KW-1133">Transmembrane helix</keyword>
<protein>
    <recommendedName>
        <fullName evidence="2">histidine kinase</fullName>
        <ecNumber evidence="2">2.7.13.3</ecNumber>
    </recommendedName>
</protein>
<evidence type="ECO:0000256" key="5">
    <source>
        <dbReference type="SAM" id="Phobius"/>
    </source>
</evidence>
<feature type="chain" id="PRO_5012075200" description="histidine kinase" evidence="6">
    <location>
        <begin position="23"/>
        <end position="1047"/>
    </location>
</feature>
<dbReference type="AlphaFoldDB" id="A0A1T5MN31"/>
<dbReference type="Proteomes" id="UP000190961">
    <property type="component" value="Unassembled WGS sequence"/>
</dbReference>
<feature type="signal peptide" evidence="6">
    <location>
        <begin position="1"/>
        <end position="22"/>
    </location>
</feature>
<evidence type="ECO:0000256" key="4">
    <source>
        <dbReference type="SAM" id="Coils"/>
    </source>
</evidence>
<evidence type="ECO:0000256" key="2">
    <source>
        <dbReference type="ARBA" id="ARBA00012438"/>
    </source>
</evidence>
<dbReference type="InterPro" id="IPR036097">
    <property type="entry name" value="HisK_dim/P_sf"/>
</dbReference>
<keyword evidence="4" id="KW-0175">Coiled coil</keyword>
<dbReference type="CDD" id="cd00082">
    <property type="entry name" value="HisKA"/>
    <property type="match status" value="1"/>
</dbReference>
<dbReference type="InterPro" id="IPR003661">
    <property type="entry name" value="HisK_dim/P_dom"/>
</dbReference>
<evidence type="ECO:0000256" key="6">
    <source>
        <dbReference type="SAM" id="SignalP"/>
    </source>
</evidence>
<evidence type="ECO:0000256" key="3">
    <source>
        <dbReference type="ARBA" id="ARBA00022553"/>
    </source>
</evidence>
<dbReference type="SUPFAM" id="SSF47384">
    <property type="entry name" value="Homodimeric domain of signal transducing histidine kinase"/>
    <property type="match status" value="1"/>
</dbReference>
<gene>
    <name evidence="8" type="ORF">SAMN05660236_5853</name>
</gene>
<dbReference type="Gene3D" id="3.30.565.10">
    <property type="entry name" value="Histidine kinase-like ATPase, C-terminal domain"/>
    <property type="match status" value="1"/>
</dbReference>
<keyword evidence="8" id="KW-0808">Transferase</keyword>
<dbReference type="PANTHER" id="PTHR43547">
    <property type="entry name" value="TWO-COMPONENT HISTIDINE KINASE"/>
    <property type="match status" value="1"/>
</dbReference>
<dbReference type="Pfam" id="PF07495">
    <property type="entry name" value="Y_Y_Y"/>
    <property type="match status" value="1"/>
</dbReference>
<evidence type="ECO:0000259" key="7">
    <source>
        <dbReference type="PROSITE" id="PS50109"/>
    </source>
</evidence>
<dbReference type="Gene3D" id="2.130.10.10">
    <property type="entry name" value="YVTN repeat-like/Quinoprotein amine dehydrogenase"/>
    <property type="match status" value="2"/>
</dbReference>
<dbReference type="InterPro" id="IPR011123">
    <property type="entry name" value="Y_Y_Y"/>
</dbReference>
<dbReference type="InterPro" id="IPR003594">
    <property type="entry name" value="HATPase_dom"/>
</dbReference>
<dbReference type="InterPro" id="IPR005467">
    <property type="entry name" value="His_kinase_dom"/>
</dbReference>
<dbReference type="InterPro" id="IPR004358">
    <property type="entry name" value="Sig_transdc_His_kin-like_C"/>
</dbReference>
<dbReference type="PROSITE" id="PS50109">
    <property type="entry name" value="HIS_KIN"/>
    <property type="match status" value="1"/>
</dbReference>
<feature type="coiled-coil region" evidence="4">
    <location>
        <begin position="761"/>
        <end position="802"/>
    </location>
</feature>
<dbReference type="SUPFAM" id="SSF55874">
    <property type="entry name" value="ATPase domain of HSP90 chaperone/DNA topoisomerase II/histidine kinase"/>
    <property type="match status" value="1"/>
</dbReference>
<dbReference type="SMART" id="SM00387">
    <property type="entry name" value="HATPase_c"/>
    <property type="match status" value="1"/>
</dbReference>
<dbReference type="InterPro" id="IPR013783">
    <property type="entry name" value="Ig-like_fold"/>
</dbReference>
<keyword evidence="3" id="KW-0597">Phosphoprotein</keyword>
<dbReference type="Gene3D" id="2.60.40.10">
    <property type="entry name" value="Immunoglobulins"/>
    <property type="match status" value="1"/>
</dbReference>
<dbReference type="PRINTS" id="PR00344">
    <property type="entry name" value="BCTRLSENSOR"/>
</dbReference>
<dbReference type="EC" id="2.7.13.3" evidence="2"/>
<dbReference type="STRING" id="688867.SAMN05660236_5853"/>
<name>A0A1T5MN31_9BACT</name>
<dbReference type="Pfam" id="PF02518">
    <property type="entry name" value="HATPase_c"/>
    <property type="match status" value="1"/>
</dbReference>
<evidence type="ECO:0000256" key="1">
    <source>
        <dbReference type="ARBA" id="ARBA00000085"/>
    </source>
</evidence>
<dbReference type="EMBL" id="FUZU01000005">
    <property type="protein sequence ID" value="SKC89453.1"/>
    <property type="molecule type" value="Genomic_DNA"/>
</dbReference>
<reference evidence="8 9" key="1">
    <citation type="submission" date="2017-02" db="EMBL/GenBank/DDBJ databases">
        <authorList>
            <person name="Peterson S.W."/>
        </authorList>
    </citation>
    <scope>NUCLEOTIDE SEQUENCE [LARGE SCALE GENOMIC DNA]</scope>
    <source>
        <strain evidence="8 9">DSM 25262</strain>
    </source>
</reference>
<evidence type="ECO:0000313" key="8">
    <source>
        <dbReference type="EMBL" id="SKC89453.1"/>
    </source>
</evidence>
<accession>A0A1T5MN31</accession>
<dbReference type="Gene3D" id="1.10.287.130">
    <property type="match status" value="1"/>
</dbReference>
<comment type="catalytic activity">
    <reaction evidence="1">
        <text>ATP + protein L-histidine = ADP + protein N-phospho-L-histidine.</text>
        <dbReference type="EC" id="2.7.13.3"/>
    </reaction>
</comment>
<dbReference type="InterPro" id="IPR036890">
    <property type="entry name" value="HATPase_C_sf"/>
</dbReference>
<dbReference type="GO" id="GO:0000155">
    <property type="term" value="F:phosphorelay sensor kinase activity"/>
    <property type="evidence" value="ECO:0007669"/>
    <property type="project" value="InterPro"/>
</dbReference>
<keyword evidence="8" id="KW-0418">Kinase</keyword>